<dbReference type="RefSeq" id="WP_206578004.1">
    <property type="nucleotide sequence ID" value="NZ_JAFKCT010000003.1"/>
</dbReference>
<comment type="caution">
    <text evidence="2">The sequence shown here is derived from an EMBL/GenBank/DDBJ whole genome shotgun (WGS) entry which is preliminary data.</text>
</comment>
<feature type="domain" description="DinB-like" evidence="1">
    <location>
        <begin position="12"/>
        <end position="155"/>
    </location>
</feature>
<keyword evidence="3" id="KW-1185">Reference proteome</keyword>
<dbReference type="SUPFAM" id="SSF109854">
    <property type="entry name" value="DinB/YfiT-like putative metalloenzymes"/>
    <property type="match status" value="1"/>
</dbReference>
<organism evidence="2 3">
    <name type="scientific">Algoriphagus oliviformis</name>
    <dbReference type="NCBI Taxonomy" id="2811231"/>
    <lineage>
        <taxon>Bacteria</taxon>
        <taxon>Pseudomonadati</taxon>
        <taxon>Bacteroidota</taxon>
        <taxon>Cytophagia</taxon>
        <taxon>Cytophagales</taxon>
        <taxon>Cyclobacteriaceae</taxon>
        <taxon>Algoriphagus</taxon>
    </lineage>
</organism>
<name>A0ABS3C279_9BACT</name>
<reference evidence="2 3" key="1">
    <citation type="submission" date="2021-03" db="EMBL/GenBank/DDBJ databases">
        <title>novel species isolated from a fishpond in China.</title>
        <authorList>
            <person name="Lu H."/>
            <person name="Cai Z."/>
        </authorList>
    </citation>
    <scope>NUCLEOTIDE SEQUENCE [LARGE SCALE GENOMIC DNA]</scope>
    <source>
        <strain evidence="2 3">H41</strain>
    </source>
</reference>
<dbReference type="InterPro" id="IPR024775">
    <property type="entry name" value="DinB-like"/>
</dbReference>
<evidence type="ECO:0000313" key="2">
    <source>
        <dbReference type="EMBL" id="MBN7811222.1"/>
    </source>
</evidence>
<dbReference type="Proteomes" id="UP000664317">
    <property type="component" value="Unassembled WGS sequence"/>
</dbReference>
<dbReference type="Pfam" id="PF12867">
    <property type="entry name" value="DinB_2"/>
    <property type="match status" value="1"/>
</dbReference>
<accession>A0ABS3C279</accession>
<dbReference type="Gene3D" id="1.20.120.450">
    <property type="entry name" value="dinb family like domain"/>
    <property type="match status" value="1"/>
</dbReference>
<evidence type="ECO:0000259" key="1">
    <source>
        <dbReference type="Pfam" id="PF12867"/>
    </source>
</evidence>
<proteinExistence type="predicted"/>
<dbReference type="EMBL" id="JAFKCT010000003">
    <property type="protein sequence ID" value="MBN7811222.1"/>
    <property type="molecule type" value="Genomic_DNA"/>
</dbReference>
<evidence type="ECO:0000313" key="3">
    <source>
        <dbReference type="Proteomes" id="UP000664317"/>
    </source>
</evidence>
<sequence>MDLISHLRTQTEDAYEWALRLSSDIPGKKWDHIPQNLDTNITWQIGHLMLSYYFHTVLVIRGHQPDLLGKLPMREYSELFTTAPPAKSIGKVQKEDLLPQLQAVQEKSLEIIGFLPEDELGDALEKTGITHPIAKTKYEAINWNIKHTLWHCGQLAILRRILDKRYDFGQGAGS</sequence>
<dbReference type="InterPro" id="IPR034660">
    <property type="entry name" value="DinB/YfiT-like"/>
</dbReference>
<protein>
    <submittedName>
        <fullName evidence="2">DinB family protein</fullName>
    </submittedName>
</protein>
<gene>
    <name evidence="2" type="ORF">J0A68_09655</name>
</gene>